<dbReference type="PANTHER" id="PTHR24104">
    <property type="entry name" value="E3 UBIQUITIN-PROTEIN LIGASE NHLRC1-RELATED"/>
    <property type="match status" value="1"/>
</dbReference>
<dbReference type="Pfam" id="PF17170">
    <property type="entry name" value="DUF5128"/>
    <property type="match status" value="1"/>
</dbReference>
<dbReference type="InterPro" id="IPR001258">
    <property type="entry name" value="NHL_repeat"/>
</dbReference>
<protein>
    <submittedName>
        <fullName evidence="4">Uncharacterized protein</fullName>
    </submittedName>
</protein>
<dbReference type="InterPro" id="IPR050952">
    <property type="entry name" value="TRIM-NHL_E3_ligases"/>
</dbReference>
<dbReference type="Gene3D" id="2.120.10.30">
    <property type="entry name" value="TolB, C-terminal domain"/>
    <property type="match status" value="1"/>
</dbReference>
<evidence type="ECO:0000313" key="4">
    <source>
        <dbReference type="EMBL" id="KAL3863386.1"/>
    </source>
</evidence>
<keyword evidence="5" id="KW-1185">Reference proteome</keyword>
<comment type="caution">
    <text evidence="4">The sequence shown here is derived from an EMBL/GenBank/DDBJ whole genome shotgun (WGS) entry which is preliminary data.</text>
</comment>
<dbReference type="PANTHER" id="PTHR24104:SF48">
    <property type="entry name" value="PROTEIN WECH"/>
    <property type="match status" value="1"/>
</dbReference>
<organism evidence="4 5">
    <name type="scientific">Sinanodonta woodiana</name>
    <name type="common">Chinese pond mussel</name>
    <name type="synonym">Anodonta woodiana</name>
    <dbReference type="NCBI Taxonomy" id="1069815"/>
    <lineage>
        <taxon>Eukaryota</taxon>
        <taxon>Metazoa</taxon>
        <taxon>Spiralia</taxon>
        <taxon>Lophotrochozoa</taxon>
        <taxon>Mollusca</taxon>
        <taxon>Bivalvia</taxon>
        <taxon>Autobranchia</taxon>
        <taxon>Heteroconchia</taxon>
        <taxon>Palaeoheterodonta</taxon>
        <taxon>Unionida</taxon>
        <taxon>Unionoidea</taxon>
        <taxon>Unionidae</taxon>
        <taxon>Unioninae</taxon>
        <taxon>Sinanodonta</taxon>
    </lineage>
</organism>
<dbReference type="InterPro" id="IPR011042">
    <property type="entry name" value="6-blade_b-propeller_TolB-like"/>
</dbReference>
<evidence type="ECO:0000256" key="1">
    <source>
        <dbReference type="ARBA" id="ARBA00022737"/>
    </source>
</evidence>
<dbReference type="Pfam" id="PF01436">
    <property type="entry name" value="NHL"/>
    <property type="match status" value="1"/>
</dbReference>
<dbReference type="Proteomes" id="UP001634394">
    <property type="component" value="Unassembled WGS sequence"/>
</dbReference>
<dbReference type="CDD" id="cd05819">
    <property type="entry name" value="NHL"/>
    <property type="match status" value="1"/>
</dbReference>
<dbReference type="PROSITE" id="PS51125">
    <property type="entry name" value="NHL"/>
    <property type="match status" value="2"/>
</dbReference>
<name>A0ABD3VPS3_SINWO</name>
<feature type="compositionally biased region" description="Basic and acidic residues" evidence="3">
    <location>
        <begin position="366"/>
        <end position="379"/>
    </location>
</feature>
<evidence type="ECO:0000256" key="3">
    <source>
        <dbReference type="SAM" id="MobiDB-lite"/>
    </source>
</evidence>
<sequence length="725" mass="81759">MADGEVPMKKKSGFLERPNMGQKLSVDHGVIVDDSFLLDQQKKKAFLSQNDMDSYLSDIPKRPPLRKPPRLPVISRLFTRGAEYSDTGKLLLNEGPLEPESFSSSVGQEREVLLQEKETKTFNSIYTWSKGIPPQDNDQKLNSTKCREYEIENPFIHSVKIKTELVDTGYEEAMLPEQFKSLTVSEVKKEFQTWIDKEDVRNEKLDVRPNACNIDTIQGGEAIYEGKESMTSSNVFHNTLGTNLCSPVKSAESSTCSKTEGCGAIAFSVQIEVQGSDFGEASVNNCALQSNSFEAIICEKDTTSLKEVSHNLPEFSHQLHGKENREKCRGRIGDVHSGKNSAEGKETLNAKATEVMFKKVVQEDKTEMKECDKTNKDSENSVYSELYGKPHTSDQPESLKSQTSSSKKYLTQALGNNEESSGLIEREQKYSGIRVLQEHWLYHRGQDLKAKLVTQFGHHGKGIFSGMHFPIGITVNKRGEIIVCDTGNHVVKIFSNTGIFLRCIGVDPCFPQMHRPSAAVVNDNDDIFVKDDFCIHVFNRHGVHLRLIGHHQFHHPYGLEMMHDGTLVLLDTYPSEPRLYFISQFGALLHYYRFNPLLYCPPFSKCRFMTISNDSIIISDLGRSEIYVTTIDGRLRHKLGHWGHGPGEFFEPSGVVADGLGNLVIADSKNNRLHVWRQDGTFAGFVAVDEPVIRPSGMHLTKDDKLYVVNYLHHKVQVFQLQHHS</sequence>
<feature type="repeat" description="NHL" evidence="2">
    <location>
        <begin position="453"/>
        <end position="497"/>
    </location>
</feature>
<keyword evidence="1" id="KW-0677">Repeat</keyword>
<accession>A0ABD3VPS3</accession>
<proteinExistence type="predicted"/>
<dbReference type="EMBL" id="JBJQND010000010">
    <property type="protein sequence ID" value="KAL3863386.1"/>
    <property type="molecule type" value="Genomic_DNA"/>
</dbReference>
<feature type="compositionally biased region" description="Polar residues" evidence="3">
    <location>
        <begin position="393"/>
        <end position="409"/>
    </location>
</feature>
<dbReference type="AlphaFoldDB" id="A0ABD3VPS3"/>
<feature type="region of interest" description="Disordered" evidence="3">
    <location>
        <begin position="366"/>
        <end position="409"/>
    </location>
</feature>
<feature type="repeat" description="NHL" evidence="2">
    <location>
        <begin position="636"/>
        <end position="679"/>
    </location>
</feature>
<reference evidence="4 5" key="1">
    <citation type="submission" date="2024-11" db="EMBL/GenBank/DDBJ databases">
        <title>Chromosome-level genome assembly of the freshwater bivalve Anodonta woodiana.</title>
        <authorList>
            <person name="Chen X."/>
        </authorList>
    </citation>
    <scope>NUCLEOTIDE SEQUENCE [LARGE SCALE GENOMIC DNA]</scope>
    <source>
        <strain evidence="4">MN2024</strain>
        <tissue evidence="4">Gills</tissue>
    </source>
</reference>
<dbReference type="SUPFAM" id="SSF101898">
    <property type="entry name" value="NHL repeat"/>
    <property type="match status" value="1"/>
</dbReference>
<dbReference type="Gene3D" id="2.40.10.500">
    <property type="match status" value="1"/>
</dbReference>
<gene>
    <name evidence="4" type="ORF">ACJMK2_005143</name>
</gene>
<evidence type="ECO:0000256" key="2">
    <source>
        <dbReference type="PROSITE-ProRule" id="PRU00504"/>
    </source>
</evidence>
<evidence type="ECO:0000313" key="5">
    <source>
        <dbReference type="Proteomes" id="UP001634394"/>
    </source>
</evidence>